<dbReference type="Gene3D" id="3.40.50.150">
    <property type="entry name" value="Vaccinia Virus protein VP39"/>
    <property type="match status" value="1"/>
</dbReference>
<keyword evidence="3 5" id="KW-0808">Transferase</keyword>
<feature type="binding site" evidence="5">
    <location>
        <begin position="131"/>
        <end position="132"/>
    </location>
    <ligand>
        <name>S-adenosyl-L-methionine</name>
        <dbReference type="ChEBI" id="CHEBI:59789"/>
    </ligand>
</feature>
<evidence type="ECO:0000256" key="1">
    <source>
        <dbReference type="ARBA" id="ARBA00022428"/>
    </source>
</evidence>
<dbReference type="Proteomes" id="UP000199024">
    <property type="component" value="Unassembled WGS sequence"/>
</dbReference>
<dbReference type="PANTHER" id="PTHR43591:SF24">
    <property type="entry name" value="2-METHOXY-6-POLYPRENYL-1,4-BENZOQUINOL METHYLASE, MITOCHONDRIAL"/>
    <property type="match status" value="1"/>
</dbReference>
<dbReference type="GO" id="GO:0043770">
    <property type="term" value="F:demethylmenaquinone methyltransferase activity"/>
    <property type="evidence" value="ECO:0007669"/>
    <property type="project" value="UniProtKB-UniRule"/>
</dbReference>
<dbReference type="NCBIfam" id="TIGR01934">
    <property type="entry name" value="MenG_MenH_UbiE"/>
    <property type="match status" value="1"/>
</dbReference>
<dbReference type="GO" id="GO:0032259">
    <property type="term" value="P:methylation"/>
    <property type="evidence" value="ECO:0007669"/>
    <property type="project" value="UniProtKB-KW"/>
</dbReference>
<dbReference type="EMBL" id="FOZL01000001">
    <property type="protein sequence ID" value="SFS17479.1"/>
    <property type="molecule type" value="Genomic_DNA"/>
</dbReference>
<evidence type="ECO:0000256" key="2">
    <source>
        <dbReference type="ARBA" id="ARBA00022603"/>
    </source>
</evidence>
<dbReference type="InterPro" id="IPR029063">
    <property type="entry name" value="SAM-dependent_MTases_sf"/>
</dbReference>
<evidence type="ECO:0000256" key="4">
    <source>
        <dbReference type="ARBA" id="ARBA00022691"/>
    </source>
</evidence>
<comment type="function">
    <text evidence="5">Methyltransferase required for the conversion of demethylmenaquinol (DMKH2) to menaquinol (MKH2).</text>
</comment>
<dbReference type="PROSITE" id="PS01183">
    <property type="entry name" value="UBIE_1"/>
    <property type="match status" value="1"/>
</dbReference>
<dbReference type="OrthoDB" id="9808140at2"/>
<comment type="catalytic activity">
    <reaction evidence="5">
        <text>a 2-demethylmenaquinol + S-adenosyl-L-methionine = a menaquinol + S-adenosyl-L-homocysteine + H(+)</text>
        <dbReference type="Rhea" id="RHEA:42640"/>
        <dbReference type="Rhea" id="RHEA-COMP:9539"/>
        <dbReference type="Rhea" id="RHEA-COMP:9563"/>
        <dbReference type="ChEBI" id="CHEBI:15378"/>
        <dbReference type="ChEBI" id="CHEBI:18151"/>
        <dbReference type="ChEBI" id="CHEBI:55437"/>
        <dbReference type="ChEBI" id="CHEBI:57856"/>
        <dbReference type="ChEBI" id="CHEBI:59789"/>
        <dbReference type="EC" id="2.1.1.163"/>
    </reaction>
</comment>
<keyword evidence="2 5" id="KW-0489">Methyltransferase</keyword>
<dbReference type="RefSeq" id="WP_089840459.1">
    <property type="nucleotide sequence ID" value="NZ_FOZL01000001.1"/>
</dbReference>
<comment type="caution">
    <text evidence="5">Lacks conserved residue(s) required for the propagation of feature annotation.</text>
</comment>
<name>A0A1I6MP69_9BACT</name>
<reference evidence="6 7" key="1">
    <citation type="submission" date="2016-10" db="EMBL/GenBank/DDBJ databases">
        <authorList>
            <person name="de Groot N.N."/>
        </authorList>
    </citation>
    <scope>NUCLEOTIDE SEQUENCE [LARGE SCALE GENOMIC DNA]</scope>
    <source>
        <strain evidence="6 7">DSM 21001</strain>
    </source>
</reference>
<dbReference type="CDD" id="cd02440">
    <property type="entry name" value="AdoMet_MTases"/>
    <property type="match status" value="1"/>
</dbReference>
<keyword evidence="4 5" id="KW-0949">S-adenosyl-L-methionine</keyword>
<dbReference type="UniPathway" id="UPA00079">
    <property type="reaction ID" value="UER00169"/>
</dbReference>
<proteinExistence type="inferred from homology"/>
<keyword evidence="7" id="KW-1185">Reference proteome</keyword>
<dbReference type="InterPro" id="IPR004033">
    <property type="entry name" value="UbiE/COQ5_MeTrFase"/>
</dbReference>
<dbReference type="SUPFAM" id="SSF53335">
    <property type="entry name" value="S-adenosyl-L-methionine-dependent methyltransferases"/>
    <property type="match status" value="1"/>
</dbReference>
<keyword evidence="1 5" id="KW-0474">Menaquinone biosynthesis</keyword>
<dbReference type="STRING" id="474950.SAMN05421771_3169"/>
<dbReference type="Pfam" id="PF01209">
    <property type="entry name" value="Ubie_methyltran"/>
    <property type="match status" value="1"/>
</dbReference>
<evidence type="ECO:0000313" key="7">
    <source>
        <dbReference type="Proteomes" id="UP000199024"/>
    </source>
</evidence>
<dbReference type="PROSITE" id="PS51608">
    <property type="entry name" value="SAM_MT_UBIE"/>
    <property type="match status" value="1"/>
</dbReference>
<dbReference type="PANTHER" id="PTHR43591">
    <property type="entry name" value="METHYLTRANSFERASE"/>
    <property type="match status" value="1"/>
</dbReference>
<protein>
    <recommendedName>
        <fullName evidence="5">Demethylmenaquinone methyltransferase</fullName>
        <ecNumber evidence="5">2.1.1.163</ecNumber>
    </recommendedName>
</protein>
<comment type="similarity">
    <text evidence="5">Belongs to the class I-like SAM-binding methyltransferase superfamily. MenG/UbiE family.</text>
</comment>
<evidence type="ECO:0000256" key="3">
    <source>
        <dbReference type="ARBA" id="ARBA00022679"/>
    </source>
</evidence>
<sequence length="260" mass="28160">MSTAPETIATPHTLVTGARPAGTADELSASVNVQRMFDTIAPSYDRLNHILSVGLDRTWWLRASRAFLPVLRDPASRVLDLCCGTGDMTGALIKLRPCKGAPVTGVDFSAQMLDRARAKHAKANAVFVEADALHLPYPDNSFDLITSAFGFRNLANYAEGLAELHRVLRPGGQIGILECNQPDGTIGSAYSLYFKKILPFIGGILSGDKAAYAYLPASVERFPRAPRMLQLIGEAGYIKSSWTPYTFGTAGLYRATKPCH</sequence>
<gene>
    <name evidence="5" type="primary">menG</name>
    <name evidence="6" type="ORF">SAMN05421771_3169</name>
</gene>
<dbReference type="HAMAP" id="MF_01813">
    <property type="entry name" value="MenG_UbiE_methyltr"/>
    <property type="match status" value="1"/>
</dbReference>
<dbReference type="EC" id="2.1.1.163" evidence="5"/>
<feature type="binding site" evidence="5">
    <location>
        <position position="85"/>
    </location>
    <ligand>
        <name>S-adenosyl-L-methionine</name>
        <dbReference type="ChEBI" id="CHEBI:59789"/>
    </ligand>
</feature>
<dbReference type="NCBIfam" id="NF001244">
    <property type="entry name" value="PRK00216.1-5"/>
    <property type="match status" value="1"/>
</dbReference>
<dbReference type="AlphaFoldDB" id="A0A1I6MP69"/>
<evidence type="ECO:0000313" key="6">
    <source>
        <dbReference type="EMBL" id="SFS17479.1"/>
    </source>
</evidence>
<comment type="pathway">
    <text evidence="5">Quinol/quinone metabolism; menaquinone biosynthesis; menaquinol from 1,4-dihydroxy-2-naphthoate: step 2/2.</text>
</comment>
<accession>A0A1I6MP69</accession>
<organism evidence="6 7">
    <name type="scientific">Granulicella pectinivorans</name>
    <dbReference type="NCBI Taxonomy" id="474950"/>
    <lineage>
        <taxon>Bacteria</taxon>
        <taxon>Pseudomonadati</taxon>
        <taxon>Acidobacteriota</taxon>
        <taxon>Terriglobia</taxon>
        <taxon>Terriglobales</taxon>
        <taxon>Acidobacteriaceae</taxon>
        <taxon>Granulicella</taxon>
    </lineage>
</organism>
<dbReference type="GO" id="GO:0009234">
    <property type="term" value="P:menaquinone biosynthetic process"/>
    <property type="evidence" value="ECO:0007669"/>
    <property type="project" value="UniProtKB-UniRule"/>
</dbReference>
<dbReference type="InterPro" id="IPR023576">
    <property type="entry name" value="UbiE/COQ5_MeTrFase_CS"/>
</dbReference>
<feature type="binding site" evidence="5">
    <location>
        <position position="107"/>
    </location>
    <ligand>
        <name>S-adenosyl-L-methionine</name>
        <dbReference type="ChEBI" id="CHEBI:59789"/>
    </ligand>
</feature>
<evidence type="ECO:0000256" key="5">
    <source>
        <dbReference type="HAMAP-Rule" id="MF_01813"/>
    </source>
</evidence>